<proteinExistence type="predicted"/>
<evidence type="ECO:0000313" key="1">
    <source>
        <dbReference type="EMBL" id="MYV04571.1"/>
    </source>
</evidence>
<dbReference type="AlphaFoldDB" id="A0A7C9NNE0"/>
<name>A0A7C9NNE0_9LACO</name>
<organism evidence="1 2">
    <name type="scientific">Furfurilactobacillus rossiae</name>
    <dbReference type="NCBI Taxonomy" id="231049"/>
    <lineage>
        <taxon>Bacteria</taxon>
        <taxon>Bacillati</taxon>
        <taxon>Bacillota</taxon>
        <taxon>Bacilli</taxon>
        <taxon>Lactobacillales</taxon>
        <taxon>Lactobacillaceae</taxon>
        <taxon>Furfurilactobacillus</taxon>
    </lineage>
</organism>
<accession>A0A7C9NNE0</accession>
<protein>
    <submittedName>
        <fullName evidence="1">Antitoxin of toxin-antitoxin stability system</fullName>
    </submittedName>
</protein>
<gene>
    <name evidence="1" type="ORF">GB992_01425</name>
</gene>
<reference evidence="1 2" key="1">
    <citation type="journal article" date="2019" name="Appl. Environ. Microbiol.">
        <title>Genetic determinants of hydroxycinnamic acid metabolism in heterofermentative lactobacilli.</title>
        <authorList>
            <person name="Gaur G."/>
            <person name="Oh J.H."/>
            <person name="Filannino P."/>
            <person name="Gobbetti M."/>
            <person name="van Pijkeren J.P."/>
            <person name="Ganzle M.G."/>
        </authorList>
    </citation>
    <scope>NUCLEOTIDE SEQUENCE [LARGE SCALE GENOMIC DNA]</scope>
    <source>
        <strain evidence="1 2">FUA3583</strain>
    </source>
</reference>
<dbReference type="EMBL" id="WEZT01000003">
    <property type="protein sequence ID" value="MYV04571.1"/>
    <property type="molecule type" value="Genomic_DNA"/>
</dbReference>
<sequence>MRTVKIQTIDSHNFLPLPFDIHPKNDTFDVLQGRDGAVIYLPRGHNPFTDKEYVAAHSGSELDEGFNISPDEFV</sequence>
<evidence type="ECO:0000313" key="2">
    <source>
        <dbReference type="Proteomes" id="UP000480570"/>
    </source>
</evidence>
<comment type="caution">
    <text evidence="1">The sequence shown here is derived from an EMBL/GenBank/DDBJ whole genome shotgun (WGS) entry which is preliminary data.</text>
</comment>
<dbReference type="RefSeq" id="WP_161000919.1">
    <property type="nucleotide sequence ID" value="NZ_CP185253.1"/>
</dbReference>
<dbReference type="Proteomes" id="UP000480570">
    <property type="component" value="Unassembled WGS sequence"/>
</dbReference>